<name>A0AAE1D4V9_9GAST</name>
<accession>A0AAE1D4V9</accession>
<comment type="caution">
    <text evidence="2">The sequence shown here is derived from an EMBL/GenBank/DDBJ whole genome shotgun (WGS) entry which is preliminary data.</text>
</comment>
<keyword evidence="3" id="KW-1185">Reference proteome</keyword>
<evidence type="ECO:0000256" key="1">
    <source>
        <dbReference type="SAM" id="MobiDB-lite"/>
    </source>
</evidence>
<gene>
    <name evidence="2" type="ORF">RRG08_061613</name>
</gene>
<evidence type="ECO:0000313" key="2">
    <source>
        <dbReference type="EMBL" id="KAK3756553.1"/>
    </source>
</evidence>
<sequence length="115" mass="12300">MIASRHGRRLLEIYRSGDLLARPGESFNTHGTLKLASGKGLWVKGLASPNLGVGILKQVVTRCGGKYPQSAPDVEGTSSAGRHKLVPYIVGRDFPEMPGDSRLVSRDGREKSGDG</sequence>
<reference evidence="2" key="1">
    <citation type="journal article" date="2023" name="G3 (Bethesda)">
        <title>A reference genome for the long-term kleptoplast-retaining sea slug Elysia crispata morphotype clarki.</title>
        <authorList>
            <person name="Eastman K.E."/>
            <person name="Pendleton A.L."/>
            <person name="Shaikh M.A."/>
            <person name="Suttiyut T."/>
            <person name="Ogas R."/>
            <person name="Tomko P."/>
            <person name="Gavelis G."/>
            <person name="Widhalm J.R."/>
            <person name="Wisecaver J.H."/>
        </authorList>
    </citation>
    <scope>NUCLEOTIDE SEQUENCE</scope>
    <source>
        <strain evidence="2">ECLA1</strain>
    </source>
</reference>
<proteinExistence type="predicted"/>
<dbReference type="AlphaFoldDB" id="A0AAE1D4V9"/>
<evidence type="ECO:0000313" key="3">
    <source>
        <dbReference type="Proteomes" id="UP001283361"/>
    </source>
</evidence>
<dbReference type="EMBL" id="JAWDGP010005499">
    <property type="protein sequence ID" value="KAK3756553.1"/>
    <property type="molecule type" value="Genomic_DNA"/>
</dbReference>
<feature type="region of interest" description="Disordered" evidence="1">
    <location>
        <begin position="92"/>
        <end position="115"/>
    </location>
</feature>
<organism evidence="2 3">
    <name type="scientific">Elysia crispata</name>
    <name type="common">lettuce slug</name>
    <dbReference type="NCBI Taxonomy" id="231223"/>
    <lineage>
        <taxon>Eukaryota</taxon>
        <taxon>Metazoa</taxon>
        <taxon>Spiralia</taxon>
        <taxon>Lophotrochozoa</taxon>
        <taxon>Mollusca</taxon>
        <taxon>Gastropoda</taxon>
        <taxon>Heterobranchia</taxon>
        <taxon>Euthyneura</taxon>
        <taxon>Panpulmonata</taxon>
        <taxon>Sacoglossa</taxon>
        <taxon>Placobranchoidea</taxon>
        <taxon>Plakobranchidae</taxon>
        <taxon>Elysia</taxon>
    </lineage>
</organism>
<feature type="compositionally biased region" description="Basic and acidic residues" evidence="1">
    <location>
        <begin position="103"/>
        <end position="115"/>
    </location>
</feature>
<protein>
    <submittedName>
        <fullName evidence="2">Uncharacterized protein</fullName>
    </submittedName>
</protein>
<dbReference type="Proteomes" id="UP001283361">
    <property type="component" value="Unassembled WGS sequence"/>
</dbReference>